<dbReference type="AlphaFoldDB" id="A0A067D767"/>
<gene>
    <name evidence="11" type="ORF">SPRG_00589</name>
</gene>
<accession>A0A067D767</accession>
<organism evidence="11 12">
    <name type="scientific">Saprolegnia parasitica (strain CBS 223.65)</name>
    <dbReference type="NCBI Taxonomy" id="695850"/>
    <lineage>
        <taxon>Eukaryota</taxon>
        <taxon>Sar</taxon>
        <taxon>Stramenopiles</taxon>
        <taxon>Oomycota</taxon>
        <taxon>Saprolegniomycetes</taxon>
        <taxon>Saprolegniales</taxon>
        <taxon>Saprolegniaceae</taxon>
        <taxon>Saprolegnia</taxon>
    </lineage>
</organism>
<protein>
    <submittedName>
        <fullName evidence="11">Uncharacterized protein</fullName>
    </submittedName>
</protein>
<evidence type="ECO:0000256" key="7">
    <source>
        <dbReference type="ARBA" id="ARBA00022989"/>
    </source>
</evidence>
<evidence type="ECO:0000256" key="8">
    <source>
        <dbReference type="ARBA" id="ARBA00023136"/>
    </source>
</evidence>
<dbReference type="Proteomes" id="UP000030745">
    <property type="component" value="Unassembled WGS sequence"/>
</dbReference>
<feature type="chain" id="PRO_5001638396" evidence="10">
    <location>
        <begin position="21"/>
        <end position="493"/>
    </location>
</feature>
<comment type="pathway">
    <text evidence="2">Glycolipid biosynthesis; glycosylphosphatidylinositol-anchor biosynthesis.</text>
</comment>
<keyword evidence="9" id="KW-0325">Glycoprotein</keyword>
<evidence type="ECO:0000256" key="5">
    <source>
        <dbReference type="ARBA" id="ARBA00022692"/>
    </source>
</evidence>
<evidence type="ECO:0000256" key="9">
    <source>
        <dbReference type="ARBA" id="ARBA00023180"/>
    </source>
</evidence>
<dbReference type="VEuPathDB" id="FungiDB:SPRG_00589"/>
<dbReference type="OrthoDB" id="5546453at2759"/>
<dbReference type="GO" id="GO:0005789">
    <property type="term" value="C:endoplasmic reticulum membrane"/>
    <property type="evidence" value="ECO:0007669"/>
    <property type="project" value="UniProtKB-SubCell"/>
</dbReference>
<evidence type="ECO:0000256" key="2">
    <source>
        <dbReference type="ARBA" id="ARBA00004687"/>
    </source>
</evidence>
<dbReference type="EMBL" id="KK583190">
    <property type="protein sequence ID" value="KDO34526.1"/>
    <property type="molecule type" value="Genomic_DNA"/>
</dbReference>
<dbReference type="SMART" id="SM00780">
    <property type="entry name" value="PIG-X"/>
    <property type="match status" value="1"/>
</dbReference>
<evidence type="ECO:0000256" key="10">
    <source>
        <dbReference type="SAM" id="SignalP"/>
    </source>
</evidence>
<dbReference type="STRING" id="695850.A0A067D767"/>
<keyword evidence="12" id="KW-1185">Reference proteome</keyword>
<dbReference type="Pfam" id="PF08320">
    <property type="entry name" value="PIG-X"/>
    <property type="match status" value="1"/>
</dbReference>
<dbReference type="InterPro" id="IPR040039">
    <property type="entry name" value="PIGX"/>
</dbReference>
<dbReference type="InterPro" id="IPR013233">
    <property type="entry name" value="PIG-X/PBN1"/>
</dbReference>
<dbReference type="PANTHER" id="PTHR28650">
    <property type="entry name" value="PHOSPHATIDYLINOSITOL-GLYCAN BIOSYNTHESIS CLASS X PROTEIN"/>
    <property type="match status" value="1"/>
</dbReference>
<keyword evidence="5" id="KW-0812">Transmembrane</keyword>
<keyword evidence="6" id="KW-0256">Endoplasmic reticulum</keyword>
<evidence type="ECO:0000256" key="6">
    <source>
        <dbReference type="ARBA" id="ARBA00022824"/>
    </source>
</evidence>
<evidence type="ECO:0000256" key="1">
    <source>
        <dbReference type="ARBA" id="ARBA00004389"/>
    </source>
</evidence>
<dbReference type="RefSeq" id="XP_012194204.1">
    <property type="nucleotide sequence ID" value="XM_012338814.1"/>
</dbReference>
<evidence type="ECO:0000313" key="11">
    <source>
        <dbReference type="EMBL" id="KDO34526.1"/>
    </source>
</evidence>
<dbReference type="OMA" id="QRIDIAW"/>
<dbReference type="GO" id="GO:0006506">
    <property type="term" value="P:GPI anchor biosynthetic process"/>
    <property type="evidence" value="ECO:0007669"/>
    <property type="project" value="UniProtKB-UniPathway"/>
</dbReference>
<comment type="subcellular location">
    <subcellularLocation>
        <location evidence="1">Endoplasmic reticulum membrane</location>
        <topology evidence="1">Single-pass membrane protein</topology>
    </subcellularLocation>
</comment>
<keyword evidence="10" id="KW-0732">Signal</keyword>
<reference evidence="11 12" key="1">
    <citation type="journal article" date="2013" name="PLoS Genet.">
        <title>Distinctive expansion of potential virulence genes in the genome of the oomycete fish pathogen Saprolegnia parasitica.</title>
        <authorList>
            <person name="Jiang R.H."/>
            <person name="de Bruijn I."/>
            <person name="Haas B.J."/>
            <person name="Belmonte R."/>
            <person name="Lobach L."/>
            <person name="Christie J."/>
            <person name="van den Ackerveken G."/>
            <person name="Bottin A."/>
            <person name="Bulone V."/>
            <person name="Diaz-Moreno S.M."/>
            <person name="Dumas B."/>
            <person name="Fan L."/>
            <person name="Gaulin E."/>
            <person name="Govers F."/>
            <person name="Grenville-Briggs L.J."/>
            <person name="Horner N.R."/>
            <person name="Levin J.Z."/>
            <person name="Mammella M."/>
            <person name="Meijer H.J."/>
            <person name="Morris P."/>
            <person name="Nusbaum C."/>
            <person name="Oome S."/>
            <person name="Phillips A.J."/>
            <person name="van Rooyen D."/>
            <person name="Rzeszutek E."/>
            <person name="Saraiva M."/>
            <person name="Secombes C.J."/>
            <person name="Seidl M.F."/>
            <person name="Snel B."/>
            <person name="Stassen J.H."/>
            <person name="Sykes S."/>
            <person name="Tripathy S."/>
            <person name="van den Berg H."/>
            <person name="Vega-Arreguin J.C."/>
            <person name="Wawra S."/>
            <person name="Young S.K."/>
            <person name="Zeng Q."/>
            <person name="Dieguez-Uribeondo J."/>
            <person name="Russ C."/>
            <person name="Tyler B.M."/>
            <person name="van West P."/>
        </authorList>
    </citation>
    <scope>NUCLEOTIDE SEQUENCE [LARGE SCALE GENOMIC DNA]</scope>
    <source>
        <strain evidence="11 12">CBS 223.65</strain>
    </source>
</reference>
<keyword evidence="4" id="KW-0337">GPI-anchor biosynthesis</keyword>
<dbReference type="KEGG" id="spar:SPRG_00589"/>
<name>A0A067D767_SAPPC</name>
<evidence type="ECO:0000313" key="12">
    <source>
        <dbReference type="Proteomes" id="UP000030745"/>
    </source>
</evidence>
<feature type="signal peptide" evidence="10">
    <location>
        <begin position="1"/>
        <end position="20"/>
    </location>
</feature>
<evidence type="ECO:0000256" key="4">
    <source>
        <dbReference type="ARBA" id="ARBA00022502"/>
    </source>
</evidence>
<dbReference type="PANTHER" id="PTHR28650:SF1">
    <property type="entry name" value="PHOSPHATIDYLINOSITOL-GLYCAN BIOSYNTHESIS CLASS X PROTEIN"/>
    <property type="match status" value="1"/>
</dbReference>
<dbReference type="GeneID" id="24123225"/>
<keyword evidence="8" id="KW-0472">Membrane</keyword>
<keyword evidence="7" id="KW-1133">Transmembrane helix</keyword>
<comment type="similarity">
    <text evidence="3">Belongs to the PIGX family.</text>
</comment>
<proteinExistence type="inferred from homology"/>
<evidence type="ECO:0000256" key="3">
    <source>
        <dbReference type="ARBA" id="ARBA00010345"/>
    </source>
</evidence>
<sequence length="493" mass="52301">MHRPAALLAALGLLAPFAHAAQDDGSSSLMLWPSSVDAKLSISGANVVTPTAAIVGVLDASLELALEAWPAAIASVDIAFVPSVAAPSSTWVEYLAQEQAMPVSSEGIHVRVTPAPASSATPLEVQGNATALLTHLLGTPFAPTSSYRFANASCDVPAYATNASRASIPFCYVASRDVLALHDVSTPSFFAATGASPLQRALSSRFPTALVAAWTHIYTHLALAPIDRSHAQVVLRQVAETADTLSATTKDVRVAVVESIDGSNGLVSFLELDTKDRNTYVAPRSRSFVSGVKTSIVGHGFHQTLAVDLTVDATLKDSETCSLLLVQPLPQTAYADMDELRRLERFGAFELLAFSKHIEIERPAAISTEHVVAFVATLPPTGAFRVEYPVHFRYQSPAKDKLYRPSVVVAPSLYVRCTTASMTASSIVEWTSIVLPVAQPAVSVEIPVGNLSDGRIVTSVTLFVSIVGCLLLYKSFPSTSRASFKQATGAKRD</sequence>
<dbReference type="UniPathway" id="UPA00196"/>